<accession>A0ACB9R125</accession>
<proteinExistence type="predicted"/>
<evidence type="ECO:0000313" key="2">
    <source>
        <dbReference type="Proteomes" id="UP001057402"/>
    </source>
</evidence>
<comment type="caution">
    <text evidence="1">The sequence shown here is derived from an EMBL/GenBank/DDBJ whole genome shotgun (WGS) entry which is preliminary data.</text>
</comment>
<keyword evidence="2" id="KW-1185">Reference proteome</keyword>
<name>A0ACB9R125_9MYRT</name>
<sequence length="323" mass="34713">MRIRKRPVPLPFSSLSPVPLSDPLFLSLDDPHLPPVLVQLPLLHAAKPHPQSIDSQDPRPIPNDPNQLPKEALAADCFPELRDGKAVAGDGGVASGHHTHPRVDPDNAEKPTSGSSHPAVSASLSYEENKISLKKRRLSSSGDAYDDENKMKLKTKAASLGNNSGRRKGRGVGVDGSGGTSMEGSRCSRVNGRGWRCGQQTLVGYSLCEHHLGKGRLRSMMNVRSRFTIGATEASVKGHEKLEPMDQPTGADPERSLPPGLEGRSSVGYVSNEKDDDDDEDDNSVTNRKKKARSMSSLLGQVLNHNDNTGASVVTSQVEGRCL</sequence>
<protein>
    <submittedName>
        <fullName evidence="1">Uncharacterized protein</fullName>
    </submittedName>
</protein>
<organism evidence="1 2">
    <name type="scientific">Melastoma candidum</name>
    <dbReference type="NCBI Taxonomy" id="119954"/>
    <lineage>
        <taxon>Eukaryota</taxon>
        <taxon>Viridiplantae</taxon>
        <taxon>Streptophyta</taxon>
        <taxon>Embryophyta</taxon>
        <taxon>Tracheophyta</taxon>
        <taxon>Spermatophyta</taxon>
        <taxon>Magnoliopsida</taxon>
        <taxon>eudicotyledons</taxon>
        <taxon>Gunneridae</taxon>
        <taxon>Pentapetalae</taxon>
        <taxon>rosids</taxon>
        <taxon>malvids</taxon>
        <taxon>Myrtales</taxon>
        <taxon>Melastomataceae</taxon>
        <taxon>Melastomatoideae</taxon>
        <taxon>Melastomateae</taxon>
        <taxon>Melastoma</taxon>
    </lineage>
</organism>
<gene>
    <name evidence="1" type="ORF">MLD38_010254</name>
</gene>
<dbReference type="Proteomes" id="UP001057402">
    <property type="component" value="Chromosome 4"/>
</dbReference>
<dbReference type="EMBL" id="CM042883">
    <property type="protein sequence ID" value="KAI4371966.1"/>
    <property type="molecule type" value="Genomic_DNA"/>
</dbReference>
<reference evidence="2" key="1">
    <citation type="journal article" date="2023" name="Front. Plant Sci.">
        <title>Chromosomal-level genome assembly of Melastoma candidum provides insights into trichome evolution.</title>
        <authorList>
            <person name="Zhong Y."/>
            <person name="Wu W."/>
            <person name="Sun C."/>
            <person name="Zou P."/>
            <person name="Liu Y."/>
            <person name="Dai S."/>
            <person name="Zhou R."/>
        </authorList>
    </citation>
    <scope>NUCLEOTIDE SEQUENCE [LARGE SCALE GENOMIC DNA]</scope>
</reference>
<evidence type="ECO:0000313" key="1">
    <source>
        <dbReference type="EMBL" id="KAI4371966.1"/>
    </source>
</evidence>